<dbReference type="STRING" id="947013.SAMN04488109_6502"/>
<keyword evidence="3" id="KW-1185">Reference proteome</keyword>
<dbReference type="Pfam" id="PF04945">
    <property type="entry name" value="YHS"/>
    <property type="match status" value="1"/>
</dbReference>
<feature type="domain" description="YHS" evidence="1">
    <location>
        <begin position="45"/>
        <end position="87"/>
    </location>
</feature>
<dbReference type="RefSeq" id="WP_073142916.1">
    <property type="nucleotide sequence ID" value="NZ_FQWQ01000006.1"/>
</dbReference>
<evidence type="ECO:0000313" key="2">
    <source>
        <dbReference type="EMBL" id="SHH98667.1"/>
    </source>
</evidence>
<protein>
    <recommendedName>
        <fullName evidence="1">YHS domain-containing protein</fullName>
    </recommendedName>
</protein>
<evidence type="ECO:0000259" key="1">
    <source>
        <dbReference type="Pfam" id="PF04945"/>
    </source>
</evidence>
<dbReference type="NCBIfam" id="NF041384">
    <property type="entry name" value="YHS_seleno_dom"/>
    <property type="match status" value="1"/>
</dbReference>
<dbReference type="Proteomes" id="UP000184212">
    <property type="component" value="Unassembled WGS sequence"/>
</dbReference>
<dbReference type="AlphaFoldDB" id="A0A1M5XFP8"/>
<gene>
    <name evidence="2" type="ORF">SAMN04488109_6502</name>
</gene>
<name>A0A1M5XFP8_9BACT</name>
<reference evidence="2 3" key="1">
    <citation type="submission" date="2016-11" db="EMBL/GenBank/DDBJ databases">
        <authorList>
            <person name="Jaros S."/>
            <person name="Januszkiewicz K."/>
            <person name="Wedrychowicz H."/>
        </authorList>
    </citation>
    <scope>NUCLEOTIDE SEQUENCE [LARGE SCALE GENOMIC DNA]</scope>
    <source>
        <strain evidence="2 3">DSM 24574</strain>
    </source>
</reference>
<proteinExistence type="predicted"/>
<evidence type="ECO:0000313" key="3">
    <source>
        <dbReference type="Proteomes" id="UP000184212"/>
    </source>
</evidence>
<sequence length="152" mass="17256">MKTIYGVMLFILIVGQAHGQSDDVRKKQYNVKNAVALGGYDAVSYFDGKPQEGASEFKTVYKGLVYEFVSQSNLTKFTANPGKYEPAYGGWCAFAMGESGEKVKVDPETYTILDGKLYLFYNFWGNNTLTDWKKNEKKLKEAGDRNWDKFVH</sequence>
<dbReference type="EMBL" id="FQWQ01000006">
    <property type="protein sequence ID" value="SHH98667.1"/>
    <property type="molecule type" value="Genomic_DNA"/>
</dbReference>
<accession>A0A1M5XFP8</accession>
<organism evidence="2 3">
    <name type="scientific">Chryseolinea serpens</name>
    <dbReference type="NCBI Taxonomy" id="947013"/>
    <lineage>
        <taxon>Bacteria</taxon>
        <taxon>Pseudomonadati</taxon>
        <taxon>Bacteroidota</taxon>
        <taxon>Cytophagia</taxon>
        <taxon>Cytophagales</taxon>
        <taxon>Fulvivirgaceae</taxon>
        <taxon>Chryseolinea</taxon>
    </lineage>
</organism>
<dbReference type="OrthoDB" id="344729at2"/>
<dbReference type="InterPro" id="IPR007029">
    <property type="entry name" value="YHS_dom"/>
</dbReference>